<keyword evidence="7" id="KW-0446">Lipid-binding</keyword>
<evidence type="ECO:0000256" key="4">
    <source>
        <dbReference type="ARBA" id="ARBA00022448"/>
    </source>
</evidence>
<keyword evidence="5" id="KW-0963">Cytoplasm</keyword>
<dbReference type="SUPFAM" id="SSF50814">
    <property type="entry name" value="Lipocalins"/>
    <property type="match status" value="1"/>
</dbReference>
<dbReference type="PANTHER" id="PTHR11955">
    <property type="entry name" value="FATTY ACID BINDING PROTEIN"/>
    <property type="match status" value="1"/>
</dbReference>
<organism evidence="12 13">
    <name type="scientific">Hemibagrus guttatus</name>
    <dbReference type="NCBI Taxonomy" id="175788"/>
    <lineage>
        <taxon>Eukaryota</taxon>
        <taxon>Metazoa</taxon>
        <taxon>Chordata</taxon>
        <taxon>Craniata</taxon>
        <taxon>Vertebrata</taxon>
        <taxon>Euteleostomi</taxon>
        <taxon>Actinopterygii</taxon>
        <taxon>Neopterygii</taxon>
        <taxon>Teleostei</taxon>
        <taxon>Ostariophysi</taxon>
        <taxon>Siluriformes</taxon>
        <taxon>Bagridae</taxon>
        <taxon>Hemibagrus</taxon>
    </lineage>
</organism>
<evidence type="ECO:0000256" key="5">
    <source>
        <dbReference type="ARBA" id="ARBA00022490"/>
    </source>
</evidence>
<dbReference type="InterPro" id="IPR012674">
    <property type="entry name" value="Calycin"/>
</dbReference>
<dbReference type="SUPFAM" id="SSF56672">
    <property type="entry name" value="DNA/RNA polymerases"/>
    <property type="match status" value="1"/>
</dbReference>
<keyword evidence="6" id="KW-0007">Acetylation</keyword>
<comment type="similarity">
    <text evidence="2 10">Belongs to the calycin superfamily. Fatty-acid binding protein (FABP) family.</text>
</comment>
<dbReference type="CDD" id="cd19445">
    <property type="entry name" value="FABP2"/>
    <property type="match status" value="1"/>
</dbReference>
<dbReference type="InterPro" id="IPR031272">
    <property type="entry name" value="FABP2"/>
</dbReference>
<dbReference type="InterPro" id="IPR031259">
    <property type="entry name" value="ILBP"/>
</dbReference>
<evidence type="ECO:0000256" key="3">
    <source>
        <dbReference type="ARBA" id="ARBA00020016"/>
    </source>
</evidence>
<evidence type="ECO:0000313" key="12">
    <source>
        <dbReference type="EMBL" id="KAK3507537.1"/>
    </source>
</evidence>
<evidence type="ECO:0000256" key="8">
    <source>
        <dbReference type="ARBA" id="ARBA00030278"/>
    </source>
</evidence>
<dbReference type="Pfam" id="PF00061">
    <property type="entry name" value="Lipocalin"/>
    <property type="match status" value="1"/>
</dbReference>
<evidence type="ECO:0000259" key="11">
    <source>
        <dbReference type="PROSITE" id="PS00214"/>
    </source>
</evidence>
<dbReference type="InterPro" id="IPR043128">
    <property type="entry name" value="Rev_trsase/Diguanyl_cyclase"/>
</dbReference>
<gene>
    <name evidence="12" type="ORF">QTP70_028181</name>
</gene>
<dbReference type="PRINTS" id="PR00178">
    <property type="entry name" value="FATTYACIDBP"/>
</dbReference>
<proteinExistence type="inferred from homology"/>
<dbReference type="PROSITE" id="PS00214">
    <property type="entry name" value="FABP"/>
    <property type="match status" value="1"/>
</dbReference>
<dbReference type="Gene3D" id="3.30.70.270">
    <property type="match status" value="1"/>
</dbReference>
<keyword evidence="13" id="KW-1185">Reference proteome</keyword>
<dbReference type="Gene3D" id="2.40.128.20">
    <property type="match status" value="1"/>
</dbReference>
<evidence type="ECO:0000256" key="6">
    <source>
        <dbReference type="ARBA" id="ARBA00022990"/>
    </source>
</evidence>
<comment type="subcellular location">
    <subcellularLocation>
        <location evidence="1">Cytoplasm</location>
    </subcellularLocation>
</comment>
<evidence type="ECO:0000256" key="7">
    <source>
        <dbReference type="ARBA" id="ARBA00023121"/>
    </source>
</evidence>
<dbReference type="AlphaFoldDB" id="A0AAE0PT60"/>
<comment type="caution">
    <text evidence="12">The sequence shown here is derived from an EMBL/GenBank/DDBJ whole genome shotgun (WGS) entry which is preliminary data.</text>
</comment>
<dbReference type="FunFam" id="2.40.128.20:FF:000001">
    <property type="entry name" value="Fatty acid-binding protein, adipocyte"/>
    <property type="match status" value="1"/>
</dbReference>
<evidence type="ECO:0000313" key="13">
    <source>
        <dbReference type="Proteomes" id="UP001274896"/>
    </source>
</evidence>
<dbReference type="GO" id="GO:0005504">
    <property type="term" value="F:fatty acid binding"/>
    <property type="evidence" value="ECO:0007669"/>
    <property type="project" value="InterPro"/>
</dbReference>
<dbReference type="InterPro" id="IPR000463">
    <property type="entry name" value="Fatty_acid-bd"/>
</dbReference>
<keyword evidence="4 10" id="KW-0813">Transport</keyword>
<dbReference type="Proteomes" id="UP001274896">
    <property type="component" value="Unassembled WGS sequence"/>
</dbReference>
<name>A0AAE0PT60_9TELE</name>
<reference evidence="12" key="1">
    <citation type="submission" date="2023-06" db="EMBL/GenBank/DDBJ databases">
        <title>Male Hemibagrus guttatus genome.</title>
        <authorList>
            <person name="Bian C."/>
        </authorList>
    </citation>
    <scope>NUCLEOTIDE SEQUENCE</scope>
    <source>
        <strain evidence="12">Male_cb2023</strain>
        <tissue evidence="12">Muscle</tissue>
    </source>
</reference>
<dbReference type="GO" id="GO:0005737">
    <property type="term" value="C:cytoplasm"/>
    <property type="evidence" value="ECO:0007669"/>
    <property type="project" value="UniProtKB-SubCell"/>
</dbReference>
<evidence type="ECO:0000256" key="2">
    <source>
        <dbReference type="ARBA" id="ARBA00008390"/>
    </source>
</evidence>
<dbReference type="InterPro" id="IPR043502">
    <property type="entry name" value="DNA/RNA_pol_sf"/>
</dbReference>
<evidence type="ECO:0000256" key="10">
    <source>
        <dbReference type="RuleBase" id="RU003696"/>
    </source>
</evidence>
<dbReference type="EMBL" id="JAUCMX010000029">
    <property type="protein sequence ID" value="KAK3507537.1"/>
    <property type="molecule type" value="Genomic_DNA"/>
</dbReference>
<accession>A0AAE0PT60</accession>
<feature type="domain" description="Cytosolic fatty-acid binding proteins" evidence="11">
    <location>
        <begin position="138"/>
        <end position="155"/>
    </location>
</feature>
<evidence type="ECO:0000256" key="1">
    <source>
        <dbReference type="ARBA" id="ARBA00004496"/>
    </source>
</evidence>
<evidence type="ECO:0000256" key="9">
    <source>
        <dbReference type="ARBA" id="ARBA00030558"/>
    </source>
</evidence>
<sequence length="265" mass="30721">MLNRIIFVYLDIIIYSRSLKEHIHHARAVLQHLLQKYLYMKVEKCEFYILCTNYVGLILLAASIQMDSECIMVVKDWPHPESSKQLQQFLGFANFDLCVYKEECEEMSGPLQCTHALTHTHSHTLSFRRHSVIMAFNGTWKVDRSENYDKFMEQMGINLVKRKLAAHDNLKITLEQDGDKFHVKEVSTFRTLELDFTLGVAFEYSLADGTELSGSWVMEGDVLKGTFDRKDNSKTLTTVRKIVGDELVQSYNYEGVEATRIFKRA</sequence>
<dbReference type="InterPro" id="IPR000566">
    <property type="entry name" value="Lipocln_cytosolic_FA-bd_dom"/>
</dbReference>
<protein>
    <recommendedName>
        <fullName evidence="3">Fatty acid-binding protein, intestinal</fullName>
    </recommendedName>
    <alternativeName>
        <fullName evidence="8">Fatty acid-binding protein 2</fullName>
    </alternativeName>
    <alternativeName>
        <fullName evidence="9">Intestinal-type fatty acid-binding protein</fullName>
    </alternativeName>
</protein>